<sequence length="230" mass="23288">MILRAAIVFLLVLNIGIAAWWVSGGNAMPAAATPPPPAGVPGLRLVGEPLAPAVRAATAAASAAPVAVAVPVQTPAKPAAVEQCLRFGPFVDGAARDAARAALSAAGLAALPRDTPARSARGWKVHVPAFATRAEATAMGERIKAAGISDWYVMNEGDAANSIALGRYGGEEAARRREAELKAKGIPAVAEALGDTAAQAWLDARLPAHANRTALAAIAASKSVDCATLR</sequence>
<reference evidence="2 3" key="1">
    <citation type="submission" date="2019-06" db="EMBL/GenBank/DDBJ databases">
        <title>Thermomonas aquatica sp. nov., isolated from an industrial wastewater treatment plant.</title>
        <authorList>
            <person name="Jeon J.H."/>
            <person name="Park D.-S."/>
        </authorList>
    </citation>
    <scope>NUCLEOTIDE SEQUENCE [LARGE SCALE GENOMIC DNA]</scope>
    <source>
        <strain evidence="2 3">SY21</strain>
    </source>
</reference>
<dbReference type="GO" id="GO:0042834">
    <property type="term" value="F:peptidoglycan binding"/>
    <property type="evidence" value="ECO:0007669"/>
    <property type="project" value="InterPro"/>
</dbReference>
<dbReference type="InterPro" id="IPR036680">
    <property type="entry name" value="SPOR-like_sf"/>
</dbReference>
<dbReference type="PROSITE" id="PS51724">
    <property type="entry name" value="SPOR"/>
    <property type="match status" value="1"/>
</dbReference>
<proteinExistence type="predicted"/>
<evidence type="ECO:0000313" key="2">
    <source>
        <dbReference type="EMBL" id="QDA57065.1"/>
    </source>
</evidence>
<evidence type="ECO:0000313" key="3">
    <source>
        <dbReference type="Proteomes" id="UP000308149"/>
    </source>
</evidence>
<gene>
    <name evidence="2" type="ORF">FHQ07_06910</name>
</gene>
<dbReference type="AlphaFoldDB" id="A0A5B7ZR07"/>
<organism evidence="2 3">
    <name type="scientific">Thermomonas aquatica</name>
    <dbReference type="NCBI Taxonomy" id="2202149"/>
    <lineage>
        <taxon>Bacteria</taxon>
        <taxon>Pseudomonadati</taxon>
        <taxon>Pseudomonadota</taxon>
        <taxon>Gammaproteobacteria</taxon>
        <taxon>Lysobacterales</taxon>
        <taxon>Lysobacteraceae</taxon>
        <taxon>Thermomonas</taxon>
    </lineage>
</organism>
<dbReference type="Pfam" id="PF05036">
    <property type="entry name" value="SPOR"/>
    <property type="match status" value="1"/>
</dbReference>
<dbReference type="RefSeq" id="WP_139716117.1">
    <property type="nucleotide sequence ID" value="NZ_CP040871.1"/>
</dbReference>
<evidence type="ECO:0000259" key="1">
    <source>
        <dbReference type="PROSITE" id="PS51724"/>
    </source>
</evidence>
<name>A0A5B7ZR07_9GAMM</name>
<feature type="domain" description="SPOR" evidence="1">
    <location>
        <begin position="117"/>
        <end position="197"/>
    </location>
</feature>
<dbReference type="SUPFAM" id="SSF110997">
    <property type="entry name" value="Sporulation related repeat"/>
    <property type="match status" value="1"/>
</dbReference>
<dbReference type="Proteomes" id="UP000308149">
    <property type="component" value="Chromosome"/>
</dbReference>
<dbReference type="KEGG" id="thes:FHQ07_06910"/>
<dbReference type="OrthoDB" id="5986009at2"/>
<accession>A0A5B7ZR07</accession>
<protein>
    <recommendedName>
        <fullName evidence="1">SPOR domain-containing protein</fullName>
    </recommendedName>
</protein>
<dbReference type="InterPro" id="IPR007730">
    <property type="entry name" value="SPOR-like_dom"/>
</dbReference>
<keyword evidence="3" id="KW-1185">Reference proteome</keyword>
<dbReference type="EMBL" id="CP040871">
    <property type="protein sequence ID" value="QDA57065.1"/>
    <property type="molecule type" value="Genomic_DNA"/>
</dbReference>